<sequence length="156" mass="16585">MAFTIVLTIVGLVLILSEIFLIPGVGVAGILGAISLGGACYYVFYEFGLLPGAVFTAVILAVLIGLIAYTIKTKAWKRLALNTKIDSKVQDAGEDTLSVGDTGKAVTRLAPIGMARFDGKGYEVKSLEGMIDAGTDVEIVMFEDNRIYVKPVSSDF</sequence>
<reference evidence="7" key="1">
    <citation type="submission" date="2020-10" db="EMBL/GenBank/DDBJ databases">
        <authorList>
            <person name="Gilroy R."/>
        </authorList>
    </citation>
    <scope>NUCLEOTIDE SEQUENCE</scope>
    <source>
        <strain evidence="7">B1-15692</strain>
    </source>
</reference>
<evidence type="ECO:0000256" key="4">
    <source>
        <dbReference type="ARBA" id="ARBA00023136"/>
    </source>
</evidence>
<dbReference type="PANTHER" id="PTHR33507">
    <property type="entry name" value="INNER MEMBRANE PROTEIN YBBJ"/>
    <property type="match status" value="1"/>
</dbReference>
<evidence type="ECO:0000256" key="3">
    <source>
        <dbReference type="ARBA" id="ARBA00022989"/>
    </source>
</evidence>
<accession>A0A9D9NAS3</accession>
<dbReference type="AlphaFoldDB" id="A0A9D9NAS3"/>
<dbReference type="InterPro" id="IPR002810">
    <property type="entry name" value="NfeD-like_C"/>
</dbReference>
<keyword evidence="4 5" id="KW-0472">Membrane</keyword>
<evidence type="ECO:0000259" key="6">
    <source>
        <dbReference type="Pfam" id="PF01957"/>
    </source>
</evidence>
<dbReference type="Pfam" id="PF01957">
    <property type="entry name" value="NfeD"/>
    <property type="match status" value="1"/>
</dbReference>
<evidence type="ECO:0000256" key="1">
    <source>
        <dbReference type="ARBA" id="ARBA00004141"/>
    </source>
</evidence>
<evidence type="ECO:0000256" key="5">
    <source>
        <dbReference type="SAM" id="Phobius"/>
    </source>
</evidence>
<evidence type="ECO:0000256" key="2">
    <source>
        <dbReference type="ARBA" id="ARBA00022692"/>
    </source>
</evidence>
<feature type="transmembrane region" description="Helical" evidence="5">
    <location>
        <begin position="12"/>
        <end position="44"/>
    </location>
</feature>
<dbReference type="GO" id="GO:0005886">
    <property type="term" value="C:plasma membrane"/>
    <property type="evidence" value="ECO:0007669"/>
    <property type="project" value="TreeGrafter"/>
</dbReference>
<dbReference type="InterPro" id="IPR052165">
    <property type="entry name" value="Membrane_assoc_protease"/>
</dbReference>
<dbReference type="Proteomes" id="UP000823660">
    <property type="component" value="Unassembled WGS sequence"/>
</dbReference>
<dbReference type="EMBL" id="JADIMH010000015">
    <property type="protein sequence ID" value="MBO8466681.1"/>
    <property type="molecule type" value="Genomic_DNA"/>
</dbReference>
<comment type="caution">
    <text evidence="7">The sequence shown here is derived from an EMBL/GenBank/DDBJ whole genome shotgun (WGS) entry which is preliminary data.</text>
</comment>
<dbReference type="Gene3D" id="2.40.50.140">
    <property type="entry name" value="Nucleic acid-binding proteins"/>
    <property type="match status" value="1"/>
</dbReference>
<proteinExistence type="predicted"/>
<comment type="subcellular location">
    <subcellularLocation>
        <location evidence="1">Membrane</location>
        <topology evidence="1">Multi-pass membrane protein</topology>
    </subcellularLocation>
</comment>
<organism evidence="7 8">
    <name type="scientific">Candidatus Cryptobacteroides faecipullorum</name>
    <dbReference type="NCBI Taxonomy" id="2840764"/>
    <lineage>
        <taxon>Bacteria</taxon>
        <taxon>Pseudomonadati</taxon>
        <taxon>Bacteroidota</taxon>
        <taxon>Bacteroidia</taxon>
        <taxon>Bacteroidales</taxon>
        <taxon>Candidatus Cryptobacteroides</taxon>
    </lineage>
</organism>
<feature type="transmembrane region" description="Helical" evidence="5">
    <location>
        <begin position="50"/>
        <end position="71"/>
    </location>
</feature>
<keyword evidence="3 5" id="KW-1133">Transmembrane helix</keyword>
<feature type="domain" description="NfeD-like C-terminal" evidence="6">
    <location>
        <begin position="99"/>
        <end position="151"/>
    </location>
</feature>
<keyword evidence="2 5" id="KW-0812">Transmembrane</keyword>
<dbReference type="InterPro" id="IPR012340">
    <property type="entry name" value="NA-bd_OB-fold"/>
</dbReference>
<gene>
    <name evidence="7" type="ORF">IAB99_02820</name>
</gene>
<dbReference type="PANTHER" id="PTHR33507:SF3">
    <property type="entry name" value="INNER MEMBRANE PROTEIN YBBJ"/>
    <property type="match status" value="1"/>
</dbReference>
<evidence type="ECO:0000313" key="7">
    <source>
        <dbReference type="EMBL" id="MBO8466681.1"/>
    </source>
</evidence>
<protein>
    <recommendedName>
        <fullName evidence="6">NfeD-like C-terminal domain-containing protein</fullName>
    </recommendedName>
</protein>
<name>A0A9D9NAS3_9BACT</name>
<evidence type="ECO:0000313" key="8">
    <source>
        <dbReference type="Proteomes" id="UP000823660"/>
    </source>
</evidence>
<reference evidence="7" key="2">
    <citation type="journal article" date="2021" name="PeerJ">
        <title>Extensive microbial diversity within the chicken gut microbiome revealed by metagenomics and culture.</title>
        <authorList>
            <person name="Gilroy R."/>
            <person name="Ravi A."/>
            <person name="Getino M."/>
            <person name="Pursley I."/>
            <person name="Horton D.L."/>
            <person name="Alikhan N.F."/>
            <person name="Baker D."/>
            <person name="Gharbi K."/>
            <person name="Hall N."/>
            <person name="Watson M."/>
            <person name="Adriaenssens E.M."/>
            <person name="Foster-Nyarko E."/>
            <person name="Jarju S."/>
            <person name="Secka A."/>
            <person name="Antonio M."/>
            <person name="Oren A."/>
            <person name="Chaudhuri R.R."/>
            <person name="La Ragione R."/>
            <person name="Hildebrand F."/>
            <person name="Pallen M.J."/>
        </authorList>
    </citation>
    <scope>NUCLEOTIDE SEQUENCE</scope>
    <source>
        <strain evidence="7">B1-15692</strain>
    </source>
</reference>